<evidence type="ECO:0000313" key="1">
    <source>
        <dbReference type="EMBL" id="AZU98721.1"/>
    </source>
</evidence>
<keyword evidence="2" id="KW-1185">Reference proteome</keyword>
<dbReference type="KEGG" id="vg:55811595"/>
<proteinExistence type="predicted"/>
<evidence type="ECO:0000313" key="2">
    <source>
        <dbReference type="Proteomes" id="UP000287416"/>
    </source>
</evidence>
<dbReference type="RefSeq" id="YP_009882299.1">
    <property type="nucleotide sequence ID" value="NC_049445.1"/>
</dbReference>
<sequence length="91" mass="10399">MPIRIMPSVGNTIIINKKFFDDNAFITQYFPELKPGTPYLIENVTILINDIWGIDKLKNPETGEIIDIAAEPKLADYWCILDANDSYRVIP</sequence>
<dbReference type="EMBL" id="MK278860">
    <property type="protein sequence ID" value="AZU98721.1"/>
    <property type="molecule type" value="Genomic_DNA"/>
</dbReference>
<organism evidence="1 2">
    <name type="scientific">Acinetobacter phage AbTZA1</name>
    <dbReference type="NCBI Taxonomy" id="2500827"/>
    <lineage>
        <taxon>Viruses</taxon>
        <taxon>Duplodnaviria</taxon>
        <taxon>Heunggongvirae</taxon>
        <taxon>Uroviricota</taxon>
        <taxon>Caudoviricetes</taxon>
        <taxon>Pantevenvirales</taxon>
        <taxon>Straboviridae</taxon>
        <taxon>Twarogvirinae</taxon>
        <taxon>Hadassahvirus</taxon>
        <taxon>Hadassahvirus azbtza1</taxon>
    </lineage>
</organism>
<dbReference type="GeneID" id="55811595"/>
<name>A0A3T0IH57_9CAUD</name>
<accession>A0A3T0IH57</accession>
<reference evidence="1 2" key="1">
    <citation type="submission" date="2018-12" db="EMBL/GenBank/DDBJ databases">
        <title>Successful treatment of antibiotic resistant microbial bone infection with bacteriophages.</title>
        <authorList>
            <person name="Nir-Paz R."/>
            <person name="Gelman D."/>
            <person name="Khouri A."/>
            <person name="Sisson B.M."/>
            <person name="Fackler J."/>
            <person name="Oren S.A."/>
            <person name="Khalifa L."/>
            <person name="Rimon A."/>
            <person name="Glazer S.C."/>
            <person name="Moses A.E."/>
            <person name="Yoram W."/>
            <person name="Schooley R.T."/>
            <person name="Hazan R."/>
        </authorList>
    </citation>
    <scope>NUCLEOTIDE SEQUENCE [LARGE SCALE GENOMIC DNA]</scope>
</reference>
<dbReference type="Proteomes" id="UP000287416">
    <property type="component" value="Segment"/>
</dbReference>
<protein>
    <submittedName>
        <fullName evidence="1">Uncharacterized protein</fullName>
    </submittedName>
</protein>